<protein>
    <recommendedName>
        <fullName evidence="4">lycopene beta-cyclase</fullName>
        <ecNumber evidence="4">5.5.1.19</ecNumber>
    </recommendedName>
</protein>
<dbReference type="Gene3D" id="3.50.50.60">
    <property type="entry name" value="FAD/NAD(P)-binding domain"/>
    <property type="match status" value="2"/>
</dbReference>
<comment type="pathway">
    <text evidence="9">Carotenoid biosynthesis; beta-zeacarotene biosynthesis.</text>
</comment>
<dbReference type="eggNOG" id="ENOG502QT2F">
    <property type="taxonomic scope" value="Eukaryota"/>
</dbReference>
<dbReference type="OMA" id="RELIHGR"/>
<gene>
    <name evidence="11" type="ORF">MICPUCDRAFT_49021</name>
</gene>
<reference evidence="11 12" key="1">
    <citation type="journal article" date="2009" name="Science">
        <title>Green evolution and dynamic adaptations revealed by genomes of the marine picoeukaryotes Micromonas.</title>
        <authorList>
            <person name="Worden A.Z."/>
            <person name="Lee J.H."/>
            <person name="Mock T."/>
            <person name="Rouze P."/>
            <person name="Simmons M.P."/>
            <person name="Aerts A.L."/>
            <person name="Allen A.E."/>
            <person name="Cuvelier M.L."/>
            <person name="Derelle E."/>
            <person name="Everett M.V."/>
            <person name="Foulon E."/>
            <person name="Grimwood J."/>
            <person name="Gundlach H."/>
            <person name="Henrissat B."/>
            <person name="Napoli C."/>
            <person name="McDonald S.M."/>
            <person name="Parker M.S."/>
            <person name="Rombauts S."/>
            <person name="Salamov A."/>
            <person name="Von Dassow P."/>
            <person name="Badger J.H."/>
            <person name="Coutinho P.M."/>
            <person name="Demir E."/>
            <person name="Dubchak I."/>
            <person name="Gentemann C."/>
            <person name="Eikrem W."/>
            <person name="Gready J.E."/>
            <person name="John U."/>
            <person name="Lanier W."/>
            <person name="Lindquist E.A."/>
            <person name="Lucas S."/>
            <person name="Mayer K.F."/>
            <person name="Moreau H."/>
            <person name="Not F."/>
            <person name="Otillar R."/>
            <person name="Panaud O."/>
            <person name="Pangilinan J."/>
            <person name="Paulsen I."/>
            <person name="Piegu B."/>
            <person name="Poliakov A."/>
            <person name="Robbens S."/>
            <person name="Schmutz J."/>
            <person name="Toulza E."/>
            <person name="Wyss T."/>
            <person name="Zelensky A."/>
            <person name="Zhou K."/>
            <person name="Armbrust E.V."/>
            <person name="Bhattacharya D."/>
            <person name="Goodenough U.W."/>
            <person name="Van de Peer Y."/>
            <person name="Grigoriev I.V."/>
        </authorList>
    </citation>
    <scope>NUCLEOTIDE SEQUENCE [LARGE SCALE GENOMIC DNA]</scope>
    <source>
        <strain evidence="11 12">CCMP1545</strain>
    </source>
</reference>
<evidence type="ECO:0000256" key="1">
    <source>
        <dbReference type="ARBA" id="ARBA00004229"/>
    </source>
</evidence>
<evidence type="ECO:0000256" key="7">
    <source>
        <dbReference type="ARBA" id="ARBA00022746"/>
    </source>
</evidence>
<comment type="similarity">
    <text evidence="3">Belongs to the lycopene cyclase family.</text>
</comment>
<keyword evidence="6" id="KW-0934">Plastid</keyword>
<dbReference type="GO" id="GO:0016860">
    <property type="term" value="F:intramolecular oxidoreductase activity"/>
    <property type="evidence" value="ECO:0007669"/>
    <property type="project" value="UniProtKB-ARBA"/>
</dbReference>
<evidence type="ECO:0000256" key="8">
    <source>
        <dbReference type="ARBA" id="ARBA00023027"/>
    </source>
</evidence>
<feature type="region of interest" description="Disordered" evidence="10">
    <location>
        <begin position="16"/>
        <end position="146"/>
    </location>
</feature>
<evidence type="ECO:0000256" key="5">
    <source>
        <dbReference type="ARBA" id="ARBA00022528"/>
    </source>
</evidence>
<dbReference type="InterPro" id="IPR010108">
    <property type="entry name" value="Lycopene_cyclase_b/e"/>
</dbReference>
<dbReference type="PANTHER" id="PTHR39757">
    <property type="match status" value="1"/>
</dbReference>
<evidence type="ECO:0000256" key="6">
    <source>
        <dbReference type="ARBA" id="ARBA00022640"/>
    </source>
</evidence>
<evidence type="ECO:0000256" key="4">
    <source>
        <dbReference type="ARBA" id="ARBA00012242"/>
    </source>
</evidence>
<dbReference type="EC" id="5.5.1.19" evidence="4"/>
<dbReference type="Pfam" id="PF05834">
    <property type="entry name" value="Lycopene_cycl"/>
    <property type="match status" value="3"/>
</dbReference>
<comment type="pathway">
    <text evidence="2">Carotenoid biosynthesis; beta-carotene biosynthesis.</text>
</comment>
<keyword evidence="12" id="KW-1185">Reference proteome</keyword>
<organism evidence="12">
    <name type="scientific">Micromonas pusilla (strain CCMP1545)</name>
    <name type="common">Picoplanktonic green alga</name>
    <dbReference type="NCBI Taxonomy" id="564608"/>
    <lineage>
        <taxon>Eukaryota</taxon>
        <taxon>Viridiplantae</taxon>
        <taxon>Chlorophyta</taxon>
        <taxon>Mamiellophyceae</taxon>
        <taxon>Mamiellales</taxon>
        <taxon>Mamiellaceae</taxon>
        <taxon>Micromonas</taxon>
    </lineage>
</organism>
<dbReference type="SUPFAM" id="SSF51905">
    <property type="entry name" value="FAD/NAD(P)-binding domain"/>
    <property type="match status" value="2"/>
</dbReference>
<dbReference type="OrthoDB" id="1716816at2759"/>
<feature type="compositionally biased region" description="Polar residues" evidence="10">
    <location>
        <begin position="135"/>
        <end position="146"/>
    </location>
</feature>
<dbReference type="GeneID" id="9689163"/>
<sequence>MATHAGWVAPAAAFARAKVASGSRGRRVVARRSARASSDAATRASFVGAAAPTSMSTTTRRVVVAGGRATRRRRAPEKETRAAARHRARAALSDPPGEETTTTTTAASSSSSSSSSSSPPAAPSFNGAANGAEAHSQTLPPLTPSSHQNRFDLTVVGCGPAGLAAADRASALGLRVALIDPSPLSRWRNNYGVWVDEFEDLGLADCFNVVWPKASVIIDGPSDATRPEGIPLARPYAQVNRVALKDKLLDRCIKQGVVFGVAACAGVDHEGSDRGSVVTLDASGCGDDAPADQPIEVHSKLVLDATGHARRLVEFEREFNPGYQVAFGIMCETEEPHGFPLDTMLFMDWRDSHLDDKHRAMNDEHPTFLYAMPFSETQIFFEETSLVERPGLEFDDLKVKLRQRLEKLGVCVKRVDEEEYCLIPMGSVLPTLPQRTLGIGGTAGMVHPSTGFMVSKTLLSVRSLVDTLAKELKDAEKAGVEANVDDVARSVWGSVWPEDELRMRTFMCFGMETLMELDIKGTRQFFETFFKMEQDIWGGFLSWRIQPLGLVKLGAVLFAKFSNYMRFNFVWSALPFMASFLKSFATADNAFDSNKWGGLALKRTKPGAETVPGQGPIPRPDAGSSTGRDGNPAAAPITSSSLDFESLVGGDVNTPRVASSLRPDREWIEFQQRKAFADQARSYLHWSPYDRVRAAPIADALPPLETDGADVVDVLVVGAGPAGLAVAAEMAKRGVSVGLIAPDAPFVNNYGVWLNEFEDLGLKHCLLHEYDEALVWFNDSDPAGGISLGRGYGQVCRRRLREELLGRCKDAGVKYLPGLVDTLTHGDGASGEPSVVTGTLLAGAGDHGGGEGDEGEDGATSASSKHKAFVCKAKVVVCGTGHNRDMLRYERGQPPGWQTAYGIEVKMPGHPFPPNKAVFMDFRQSDPEVSDTDADGMWRVPSFLYVLPVDEDTVFVEETCLVARVQVPFDELKRRLYRRLSRMGLGVEKENIIEEEASWIPLGGTPPVAPQRTLAYGAAAGLVHPASGYSIVNSLRTAPAFADAVVNGLKTGGAVAAAEAGWDTLWGDEPRRQIGFYQFGMELLMSLRIEQMRNFFKTFFGLPTRLSAGFLSNDLSSVQLLQFAFMCFVQGNNALRALLLTHLVSAGAGVRLGQAYAYPLLKAAGVASVGEEEGGGGGGGGGASVAGAIINRKAPPQDPNFVSYAKDLVAAEKKGMMPGFQAKEWWLVGSGDSERASGDDDEDGGGYGGGGAGRTTELQTAAVAAAAGGGSSSSSSAAAASMVADEGSTAYWSNGSAALVVSSAVRNTGVGAADLYGTTRRKFLPDSLLASLGPSTVVPAYLTGELPGDVGWDPLQMGAQRDLTKLRERELIHGRWAMLAAVGVLTPELTAKLGVFGAPGSHWWNTAINFPTEGGLAGAELTYLGETIPFGLFWLPIIHLPVFFVAEMLRTGKYEVERFRGLDRMYPGGSLFDPLGIGRDIDETELKVLKTIEINHCRLAMTASFGFIVEAALWGAGPLDWLP</sequence>
<name>C1N7E6_MICPC</name>
<feature type="compositionally biased region" description="Low complexity" evidence="10">
    <location>
        <begin position="35"/>
        <end position="45"/>
    </location>
</feature>
<dbReference type="InterPro" id="IPR036188">
    <property type="entry name" value="FAD/NAD-bd_sf"/>
</dbReference>
<dbReference type="RefSeq" id="XP_003063722.1">
    <property type="nucleotide sequence ID" value="XM_003063676.1"/>
</dbReference>
<keyword evidence="5" id="KW-0150">Chloroplast</keyword>
<feature type="compositionally biased region" description="Low complexity" evidence="10">
    <location>
        <begin position="57"/>
        <end position="68"/>
    </location>
</feature>
<keyword evidence="7" id="KW-0125">Carotenoid biosynthesis</keyword>
<evidence type="ECO:0000256" key="2">
    <source>
        <dbReference type="ARBA" id="ARBA00005089"/>
    </source>
</evidence>
<dbReference type="KEGG" id="mpp:MICPUCDRAFT_49021"/>
<dbReference type="NCBIfam" id="TIGR01790">
    <property type="entry name" value="carotene-cycl"/>
    <property type="match status" value="2"/>
</dbReference>
<feature type="compositionally biased region" description="Low complexity" evidence="10">
    <location>
        <begin position="100"/>
        <end position="119"/>
    </location>
</feature>
<evidence type="ECO:0000313" key="11">
    <source>
        <dbReference type="EMBL" id="EEH52095.1"/>
    </source>
</evidence>
<dbReference type="SUPFAM" id="SSF103511">
    <property type="entry name" value="Chlorophyll a-b binding protein"/>
    <property type="match status" value="1"/>
</dbReference>
<dbReference type="InterPro" id="IPR022796">
    <property type="entry name" value="Chloroa_b-bind"/>
</dbReference>
<dbReference type="GO" id="GO:0016705">
    <property type="term" value="F:oxidoreductase activity, acting on paired donors, with incorporation or reduction of molecular oxygen"/>
    <property type="evidence" value="ECO:0007669"/>
    <property type="project" value="InterPro"/>
</dbReference>
<evidence type="ECO:0000313" key="12">
    <source>
        <dbReference type="Proteomes" id="UP000001876"/>
    </source>
</evidence>
<keyword evidence="8" id="KW-0520">NAD</keyword>
<dbReference type="GO" id="GO:0016117">
    <property type="term" value="P:carotenoid biosynthetic process"/>
    <property type="evidence" value="ECO:0007669"/>
    <property type="project" value="UniProtKB-KW"/>
</dbReference>
<evidence type="ECO:0000256" key="3">
    <source>
        <dbReference type="ARBA" id="ARBA00006599"/>
    </source>
</evidence>
<dbReference type="Gene3D" id="1.10.3460.10">
    <property type="entry name" value="Chlorophyll a/b binding protein domain"/>
    <property type="match status" value="1"/>
</dbReference>
<dbReference type="Proteomes" id="UP000001876">
    <property type="component" value="Unassembled WGS sequence"/>
</dbReference>
<evidence type="ECO:0000256" key="9">
    <source>
        <dbReference type="ARBA" id="ARBA00037906"/>
    </source>
</evidence>
<feature type="region of interest" description="Disordered" evidence="10">
    <location>
        <begin position="1231"/>
        <end position="1253"/>
    </location>
</feature>
<proteinExistence type="inferred from homology"/>
<dbReference type="Pfam" id="PF00504">
    <property type="entry name" value="Chloroa_b-bind"/>
    <property type="match status" value="1"/>
</dbReference>
<dbReference type="PANTHER" id="PTHR39757:SF5">
    <property type="entry name" value="OS02G0190600 PROTEIN"/>
    <property type="match status" value="1"/>
</dbReference>
<comment type="subcellular location">
    <subcellularLocation>
        <location evidence="1">Plastid</location>
        <location evidence="1">Chloroplast</location>
    </subcellularLocation>
</comment>
<accession>C1N7E6</accession>
<dbReference type="STRING" id="564608.C1N7E6"/>
<dbReference type="EMBL" id="GG663749">
    <property type="protein sequence ID" value="EEH52095.1"/>
    <property type="molecule type" value="Genomic_DNA"/>
</dbReference>
<feature type="region of interest" description="Disordered" evidence="10">
    <location>
        <begin position="839"/>
        <end position="861"/>
    </location>
</feature>
<feature type="compositionally biased region" description="Basic residues" evidence="10">
    <location>
        <begin position="24"/>
        <end position="34"/>
    </location>
</feature>
<dbReference type="GO" id="GO:0009507">
    <property type="term" value="C:chloroplast"/>
    <property type="evidence" value="ECO:0007669"/>
    <property type="project" value="UniProtKB-SubCell"/>
</dbReference>
<feature type="region of interest" description="Disordered" evidence="10">
    <location>
        <begin position="605"/>
        <end position="635"/>
    </location>
</feature>
<evidence type="ECO:0000256" key="10">
    <source>
        <dbReference type="SAM" id="MobiDB-lite"/>
    </source>
</evidence>